<dbReference type="InterPro" id="IPR000700">
    <property type="entry name" value="PAS-assoc_C"/>
</dbReference>
<evidence type="ECO:0000259" key="1">
    <source>
        <dbReference type="PROSITE" id="PS50113"/>
    </source>
</evidence>
<dbReference type="InterPro" id="IPR000014">
    <property type="entry name" value="PAS"/>
</dbReference>
<reference evidence="2 3" key="1">
    <citation type="submission" date="2016-10" db="EMBL/GenBank/DDBJ databases">
        <authorList>
            <person name="de Groot N.N."/>
        </authorList>
    </citation>
    <scope>NUCLEOTIDE SEQUENCE [LARGE SCALE GENOMIC DNA]</scope>
    <source>
        <strain evidence="2 3">Nm110</strain>
    </source>
</reference>
<dbReference type="SUPFAM" id="SSF55785">
    <property type="entry name" value="PYP-like sensor domain (PAS domain)"/>
    <property type="match status" value="1"/>
</dbReference>
<evidence type="ECO:0000313" key="3">
    <source>
        <dbReference type="Proteomes" id="UP000183454"/>
    </source>
</evidence>
<dbReference type="NCBIfam" id="TIGR00229">
    <property type="entry name" value="sensory_box"/>
    <property type="match status" value="1"/>
</dbReference>
<proteinExistence type="predicted"/>
<dbReference type="Gene3D" id="3.30.450.20">
    <property type="entry name" value="PAS domain"/>
    <property type="match status" value="1"/>
</dbReference>
<dbReference type="SMART" id="SM00091">
    <property type="entry name" value="PAS"/>
    <property type="match status" value="1"/>
</dbReference>
<dbReference type="InterPro" id="IPR013656">
    <property type="entry name" value="PAS_4"/>
</dbReference>
<dbReference type="PROSITE" id="PS50113">
    <property type="entry name" value="PAC"/>
    <property type="match status" value="1"/>
</dbReference>
<dbReference type="Pfam" id="PF08448">
    <property type="entry name" value="PAS_4"/>
    <property type="match status" value="1"/>
</dbReference>
<gene>
    <name evidence="2" type="ORF">SAMN05421882_10305</name>
</gene>
<feature type="domain" description="PAC" evidence="1">
    <location>
        <begin position="93"/>
        <end position="148"/>
    </location>
</feature>
<accession>A0A1H2WM47</accession>
<dbReference type="AlphaFoldDB" id="A0A1H2WM47"/>
<organism evidence="2 3">
    <name type="scientific">Nitrosomonas communis</name>
    <dbReference type="NCBI Taxonomy" id="44574"/>
    <lineage>
        <taxon>Bacteria</taxon>
        <taxon>Pseudomonadati</taxon>
        <taxon>Pseudomonadota</taxon>
        <taxon>Betaproteobacteria</taxon>
        <taxon>Nitrosomonadales</taxon>
        <taxon>Nitrosomonadaceae</taxon>
        <taxon>Nitrosomonas</taxon>
    </lineage>
</organism>
<sequence>MGCNYVMNGFVKMITHYPFPDDVLEFQELIDLLPIAIFIKDAESKILTMNKACELQWGINFKNIQGTDGSQFFPSEQMEQFIERDKEVFRSFHQIEFEGIIWNYSLGQNRFVRTSKKPLYNKCGKPVCLIGISMDITERKKAEQSIMEMATLVMKLQHIIA</sequence>
<dbReference type="Proteomes" id="UP000183454">
    <property type="component" value="Unassembled WGS sequence"/>
</dbReference>
<evidence type="ECO:0000313" key="2">
    <source>
        <dbReference type="EMBL" id="SDW81720.1"/>
    </source>
</evidence>
<dbReference type="CDD" id="cd00130">
    <property type="entry name" value="PAS"/>
    <property type="match status" value="1"/>
</dbReference>
<dbReference type="InterPro" id="IPR035965">
    <property type="entry name" value="PAS-like_dom_sf"/>
</dbReference>
<protein>
    <submittedName>
        <fullName evidence="2">PAS domain S-box-containing protein</fullName>
    </submittedName>
</protein>
<dbReference type="EMBL" id="FNNH01000030">
    <property type="protein sequence ID" value="SDW81720.1"/>
    <property type="molecule type" value="Genomic_DNA"/>
</dbReference>
<name>A0A1H2WM47_9PROT</name>